<feature type="domain" description="4-O-methyl-glucuronoyl methylesterase-like" evidence="5">
    <location>
        <begin position="306"/>
        <end position="466"/>
    </location>
</feature>
<dbReference type="AlphaFoldDB" id="A0A495IWC1"/>
<dbReference type="GO" id="GO:0052689">
    <property type="term" value="F:carboxylic ester hydrolase activity"/>
    <property type="evidence" value="ECO:0007669"/>
    <property type="project" value="UniProtKB-KW"/>
</dbReference>
<dbReference type="Pfam" id="PF22244">
    <property type="entry name" value="GCE_fung"/>
    <property type="match status" value="1"/>
</dbReference>
<evidence type="ECO:0000259" key="5">
    <source>
        <dbReference type="Pfam" id="PF22244"/>
    </source>
</evidence>
<keyword evidence="2" id="KW-0732">Signal</keyword>
<dbReference type="InterPro" id="IPR054579">
    <property type="entry name" value="GCE-like_dom"/>
</dbReference>
<keyword evidence="7" id="KW-1185">Reference proteome</keyword>
<protein>
    <recommendedName>
        <fullName evidence="5">4-O-methyl-glucuronoyl methylesterase-like domain-containing protein</fullName>
    </recommendedName>
</protein>
<accession>A0A495IWC1</accession>
<comment type="caution">
    <text evidence="6">The sequence shown here is derived from an EMBL/GenBank/DDBJ whole genome shotgun (WGS) entry which is preliminary data.</text>
</comment>
<name>A0A495IWC1_9SPHI</name>
<evidence type="ECO:0000256" key="2">
    <source>
        <dbReference type="ARBA" id="ARBA00022729"/>
    </source>
</evidence>
<evidence type="ECO:0000256" key="4">
    <source>
        <dbReference type="SAM" id="MobiDB-lite"/>
    </source>
</evidence>
<gene>
    <name evidence="6" type="ORF">BDD43_1110</name>
</gene>
<proteinExistence type="predicted"/>
<evidence type="ECO:0000256" key="1">
    <source>
        <dbReference type="ARBA" id="ARBA00022487"/>
    </source>
</evidence>
<keyword evidence="3" id="KW-0378">Hydrolase</keyword>
<dbReference type="InterPro" id="IPR029058">
    <property type="entry name" value="AB_hydrolase_fold"/>
</dbReference>
<evidence type="ECO:0000256" key="3">
    <source>
        <dbReference type="ARBA" id="ARBA00022801"/>
    </source>
</evidence>
<feature type="region of interest" description="Disordered" evidence="4">
    <location>
        <begin position="49"/>
        <end position="72"/>
    </location>
</feature>
<evidence type="ECO:0000313" key="7">
    <source>
        <dbReference type="Proteomes" id="UP000268007"/>
    </source>
</evidence>
<organism evidence="6 7">
    <name type="scientific">Mucilaginibacter gracilis</name>
    <dbReference type="NCBI Taxonomy" id="423350"/>
    <lineage>
        <taxon>Bacteria</taxon>
        <taxon>Pseudomonadati</taxon>
        <taxon>Bacteroidota</taxon>
        <taxon>Sphingobacteriia</taxon>
        <taxon>Sphingobacteriales</taxon>
        <taxon>Sphingobacteriaceae</taxon>
        <taxon>Mucilaginibacter</taxon>
    </lineage>
</organism>
<evidence type="ECO:0000313" key="6">
    <source>
        <dbReference type="EMBL" id="RKR80970.1"/>
    </source>
</evidence>
<reference evidence="6 7" key="1">
    <citation type="submission" date="2018-10" db="EMBL/GenBank/DDBJ databases">
        <title>Genomic Encyclopedia of Archaeal and Bacterial Type Strains, Phase II (KMG-II): from individual species to whole genera.</title>
        <authorList>
            <person name="Goeker M."/>
        </authorList>
    </citation>
    <scope>NUCLEOTIDE SEQUENCE [LARGE SCALE GENOMIC DNA]</scope>
    <source>
        <strain evidence="6 7">DSM 18602</strain>
    </source>
</reference>
<dbReference type="EMBL" id="RBKU01000001">
    <property type="protein sequence ID" value="RKR80970.1"/>
    <property type="molecule type" value="Genomic_DNA"/>
</dbReference>
<keyword evidence="1" id="KW-0719">Serine esterase</keyword>
<sequence length="530" mass="58218">MYFYLCLLTVAQASAQQVIVPAGNYPPPVIFTQEQDKQNMMDQLGIKALRPGPSGDEKAPNHANTDEALANPYPNLPDPLVLKNGKKVTTPAMWFNQRRPEIVEDFEREMYGRVPKSTPKVTWTVKTIDHEMVGRAPVTVKELVAHVDNTEYPLINVNITMTLVMPANAKGPVPLLMMFSPGRFPAPSQPNRDQVIKINEALKAVLLKTDPSLKAVFEEHPLYNPYTVPDPPNPFAFARQPAPKISPNIPGVAGENYDQPSTDQLIADGWGYAQINPKSIQADNGAETTRGIIGLVNKGQPRKPDDWGALRAWGWGAGRGLDYLETNEPMVDAKHVGIEGVSRYGKAALVTMAYDQRFYMVLVGSSGEGGAKLSRRNWGEMVESLSGGAHYWMAGNFMKYAAAESKFGSMNPGDLPVDAHELIALCAPRLTFISYGIPGKGDAHWLDHQGSYMATVAAGSVFKLLGVKDIGVSNDYHTEKMPPVNTGLLDGQLAWRQHDQGHEDHANMKYFIAWADKNMNRTSVAANTAR</sequence>
<dbReference type="Proteomes" id="UP000268007">
    <property type="component" value="Unassembled WGS sequence"/>
</dbReference>
<dbReference type="Gene3D" id="3.40.50.1820">
    <property type="entry name" value="alpha/beta hydrolase"/>
    <property type="match status" value="1"/>
</dbReference>